<protein>
    <submittedName>
        <fullName evidence="1">Uncharacterized protein</fullName>
    </submittedName>
</protein>
<proteinExistence type="predicted"/>
<dbReference type="Proteomes" id="UP000828390">
    <property type="component" value="Unassembled WGS sequence"/>
</dbReference>
<organism evidence="1 2">
    <name type="scientific">Dreissena polymorpha</name>
    <name type="common">Zebra mussel</name>
    <name type="synonym">Mytilus polymorpha</name>
    <dbReference type="NCBI Taxonomy" id="45954"/>
    <lineage>
        <taxon>Eukaryota</taxon>
        <taxon>Metazoa</taxon>
        <taxon>Spiralia</taxon>
        <taxon>Lophotrochozoa</taxon>
        <taxon>Mollusca</taxon>
        <taxon>Bivalvia</taxon>
        <taxon>Autobranchia</taxon>
        <taxon>Heteroconchia</taxon>
        <taxon>Euheterodonta</taxon>
        <taxon>Imparidentia</taxon>
        <taxon>Neoheterodontei</taxon>
        <taxon>Myida</taxon>
        <taxon>Dreissenoidea</taxon>
        <taxon>Dreissenidae</taxon>
        <taxon>Dreissena</taxon>
    </lineage>
</organism>
<dbReference type="EMBL" id="JAIWYP010000008">
    <property type="protein sequence ID" value="KAH3786164.1"/>
    <property type="molecule type" value="Genomic_DNA"/>
</dbReference>
<name>A0A9D4EUW7_DREPO</name>
<gene>
    <name evidence="1" type="ORF">DPMN_164267</name>
</gene>
<reference evidence="1" key="1">
    <citation type="journal article" date="2019" name="bioRxiv">
        <title>The Genome of the Zebra Mussel, Dreissena polymorpha: A Resource for Invasive Species Research.</title>
        <authorList>
            <person name="McCartney M.A."/>
            <person name="Auch B."/>
            <person name="Kono T."/>
            <person name="Mallez S."/>
            <person name="Zhang Y."/>
            <person name="Obille A."/>
            <person name="Becker A."/>
            <person name="Abrahante J.E."/>
            <person name="Garbe J."/>
            <person name="Badalamenti J.P."/>
            <person name="Herman A."/>
            <person name="Mangelson H."/>
            <person name="Liachko I."/>
            <person name="Sullivan S."/>
            <person name="Sone E.D."/>
            <person name="Koren S."/>
            <person name="Silverstein K.A.T."/>
            <person name="Beckman K.B."/>
            <person name="Gohl D.M."/>
        </authorList>
    </citation>
    <scope>NUCLEOTIDE SEQUENCE</scope>
    <source>
        <strain evidence="1">Duluth1</strain>
        <tissue evidence="1">Whole animal</tissue>
    </source>
</reference>
<sequence>MEPITSGTHILARSSTAQSCQIRVGRLQNDKQHKPSDRLFGFISHFVFVTSQRPWTVTVRRCYRGALYFMGRRNLPFICRFSRKRADDNTMSFKSAIVSS</sequence>
<evidence type="ECO:0000313" key="2">
    <source>
        <dbReference type="Proteomes" id="UP000828390"/>
    </source>
</evidence>
<keyword evidence="2" id="KW-1185">Reference proteome</keyword>
<reference evidence="1" key="2">
    <citation type="submission" date="2020-11" db="EMBL/GenBank/DDBJ databases">
        <authorList>
            <person name="McCartney M.A."/>
            <person name="Auch B."/>
            <person name="Kono T."/>
            <person name="Mallez S."/>
            <person name="Becker A."/>
            <person name="Gohl D.M."/>
            <person name="Silverstein K.A.T."/>
            <person name="Koren S."/>
            <person name="Bechman K.B."/>
            <person name="Herman A."/>
            <person name="Abrahante J.E."/>
            <person name="Garbe J."/>
        </authorList>
    </citation>
    <scope>NUCLEOTIDE SEQUENCE</scope>
    <source>
        <strain evidence="1">Duluth1</strain>
        <tissue evidence="1">Whole animal</tissue>
    </source>
</reference>
<comment type="caution">
    <text evidence="1">The sequence shown here is derived from an EMBL/GenBank/DDBJ whole genome shotgun (WGS) entry which is preliminary data.</text>
</comment>
<evidence type="ECO:0000313" key="1">
    <source>
        <dbReference type="EMBL" id="KAH3786164.1"/>
    </source>
</evidence>
<dbReference type="AlphaFoldDB" id="A0A9D4EUW7"/>
<accession>A0A9D4EUW7</accession>